<feature type="compositionally biased region" description="Polar residues" evidence="1">
    <location>
        <begin position="1404"/>
        <end position="1414"/>
    </location>
</feature>
<evidence type="ECO:0000313" key="3">
    <source>
        <dbReference type="EMBL" id="SMN19282.1"/>
    </source>
</evidence>
<evidence type="ECO:0000313" key="4">
    <source>
        <dbReference type="Proteomes" id="UP000196158"/>
    </source>
</evidence>
<feature type="compositionally biased region" description="Polar residues" evidence="1">
    <location>
        <begin position="231"/>
        <end position="240"/>
    </location>
</feature>
<dbReference type="PANTHER" id="PTHR28196:SF1">
    <property type="entry name" value="NUCLEOLAR PROTEIN NET1-RELATED"/>
    <property type="match status" value="1"/>
</dbReference>
<feature type="region of interest" description="Disordered" evidence="1">
    <location>
        <begin position="985"/>
        <end position="1355"/>
    </location>
</feature>
<feature type="compositionally biased region" description="Basic and acidic residues" evidence="1">
    <location>
        <begin position="998"/>
        <end position="1008"/>
    </location>
</feature>
<feature type="compositionally biased region" description="Low complexity" evidence="1">
    <location>
        <begin position="1256"/>
        <end position="1283"/>
    </location>
</feature>
<dbReference type="PANTHER" id="PTHR28196">
    <property type="entry name" value="NUCLEOLAR PROTEIN NET1-RELATED"/>
    <property type="match status" value="1"/>
</dbReference>
<accession>A0A1X7R0Q8</accession>
<dbReference type="Pfam" id="PF10407">
    <property type="entry name" value="Cytokin_check_N"/>
    <property type="match status" value="1"/>
</dbReference>
<dbReference type="Proteomes" id="UP000196158">
    <property type="component" value="Unassembled WGS sequence"/>
</dbReference>
<evidence type="ECO:0000256" key="1">
    <source>
        <dbReference type="SAM" id="MobiDB-lite"/>
    </source>
</evidence>
<feature type="region of interest" description="Disordered" evidence="1">
    <location>
        <begin position="374"/>
        <end position="481"/>
    </location>
</feature>
<protein>
    <submittedName>
        <fullName evidence="3">Similar to Saccharomyces cerevisiae YJL076W NET1 Core subunit of the RENT complex, which is a complex involved in nucleolar silencing and telophase exit</fullName>
    </submittedName>
</protein>
<feature type="region of interest" description="Disordered" evidence="1">
    <location>
        <begin position="1374"/>
        <end position="1500"/>
    </location>
</feature>
<dbReference type="OrthoDB" id="6365676at2759"/>
<feature type="domain" description="Nucleolar protein Dnt1-like N-terminal" evidence="2">
    <location>
        <begin position="82"/>
        <end position="152"/>
    </location>
</feature>
<feature type="compositionally biased region" description="Polar residues" evidence="1">
    <location>
        <begin position="1218"/>
        <end position="1228"/>
    </location>
</feature>
<feature type="compositionally biased region" description="Basic and acidic residues" evidence="1">
    <location>
        <begin position="1388"/>
        <end position="1403"/>
    </location>
</feature>
<dbReference type="STRING" id="1789683.A0A1X7R0Q8"/>
<proteinExistence type="predicted"/>
<sequence>MYKLQVILVPPSARDSLVPGNFRVGSVDSFPMMMPGQNMNPSNPQQTMESGTQFQNGPMNNENTMNFNSSFMTPLYQAPVNTKKFLHFTKPSNSLLILSEEIQKKCEKMYPNLTETIDILSIQDSTGCDLDPDFIVKDVFNMDNIVKVILSDELESDENSNTSLYQSNKRRKLNESKLLNPVSAPQQAQNQQNSILNVVKKRSGPSTVKSSVNNNNNLRISTPLANQIYPLNNQNKVSNNSDDEDEMADRSFLPPPNQPQSPPIRISSGIDNYKRIRNTVEDTVSRSETVDPDKSKQQRMFSGTPVRTMMTPNRVTLTGQRVMSENLGNDASSRQGLVFASTSNKLPLKALSPIFTPRIASGSLTIPEPKISEVEKELREGPASPSSILPPKASKIPMKKPYIEKSPTPETDSSTDTDDELRQSKSPSFINDNSSSKDSPFNQQSSSQAEIATAIEPIKDVKKYRGLSDSKTSRIESTIRRKSSLETKLLNKSFTTFTQNGKEEELRRMDHFSDEDEEDEENHLDIQPDAVEDIPFDDKLNEMLEPVDSNDVTDDEGINDTVQHIELPNKTSGATETSPTHPSIHKADLLNMVGNASPVNLLHEKKNILRKPFDASTFNNVIPQPPHTKKDTFSNLTSKNSAISQESEQNKIANDDSLLFDTENASQKNTLNNQSAGNQKTDLYSLFLKRQENERPPAFLDSNNKLEITNYKLPSKKTTGSISSAKGDSNIIVSQDPDTKSSVGTEKSNGKLIESEKNTTKSMVSPPNETVVTNAKSNISTKSQLSRIPLNKASGKSPIAQKIMKVTIESDTQGQSVNGNKRAASTSLINQEKKQKRPENVQSKEEIPKKQQARPTATVTKKNQVTSKTVMELANSPISEKLNRKSISTVTSGKESDIEAPVKNAVVGTTDNIRKGDISSVQVIREKLNAGNVSKTTMPIGNNDSSSEEDENGDEEEGGRNIIIQSLSQNKTLNVEKFVNKRAETKSSELQKVSISKPKTDAKKKDTVKAATVKQKKSEPKQPQQIKQDTTKDSTVKLGPILATPSVANKVPDMTGSNPHISLKNKDKLPTAMNKKKTENDENTSGNESSTEGSNSSSGSSDESSEENDSSDDESNRSINLVKKHEGSKRTSNGNNGKRVIKSNSTEGKKTPVTRGGPSKSKIFQTPEYLESESDSESETDSKQNEKEKPIKTTGTVKSSGSVVVSKLEQKMEKKTDTISPKTINPNEANVPEMSKDTSKNLKSSPTVNRKQKTESNSSSSSEDNSPNGISSSEESSDESSSSSDEDDSVNSRKSRRKIVAPPKGKVNSRVPSQKNSNDTLFKESDMVTSTQREPAEKVKMSEISKRKTPVNKTSATIEDSIDDVADLPKKIRPSLISLSDLASRGIPDVKDKSKLRNGRTEANKSVGNNSQIKGGNGVSDESESESSSSSDSDSDSDKNSSNSKSDSDSDSDSSDSSSSSSSDEEASFINAKSASAALGKRKKKLSGGFASLLKQSKRK</sequence>
<feature type="region of interest" description="Disordered" evidence="1">
    <location>
        <begin position="932"/>
        <end position="957"/>
    </location>
</feature>
<dbReference type="InterPro" id="IPR018844">
    <property type="entry name" value="Dnt1-like_N"/>
</dbReference>
<dbReference type="GO" id="GO:0000183">
    <property type="term" value="P:rDNA heterochromatin formation"/>
    <property type="evidence" value="ECO:0007669"/>
    <property type="project" value="InterPro"/>
</dbReference>
<evidence type="ECO:0000259" key="2">
    <source>
        <dbReference type="Pfam" id="PF10407"/>
    </source>
</evidence>
<feature type="compositionally biased region" description="Pro residues" evidence="1">
    <location>
        <begin position="253"/>
        <end position="262"/>
    </location>
</feature>
<feature type="compositionally biased region" description="Polar residues" evidence="1">
    <location>
        <begin position="424"/>
        <end position="450"/>
    </location>
</feature>
<feature type="compositionally biased region" description="Polar residues" evidence="1">
    <location>
        <begin position="1130"/>
        <end position="1146"/>
    </location>
</feature>
<organism evidence="3 4">
    <name type="scientific">Maudiozyma saulgeensis</name>
    <dbReference type="NCBI Taxonomy" id="1789683"/>
    <lineage>
        <taxon>Eukaryota</taxon>
        <taxon>Fungi</taxon>
        <taxon>Dikarya</taxon>
        <taxon>Ascomycota</taxon>
        <taxon>Saccharomycotina</taxon>
        <taxon>Saccharomycetes</taxon>
        <taxon>Saccharomycetales</taxon>
        <taxon>Saccharomycetaceae</taxon>
        <taxon>Maudiozyma</taxon>
    </lineage>
</organism>
<feature type="compositionally biased region" description="Polar residues" evidence="1">
    <location>
        <begin position="1310"/>
        <end position="1320"/>
    </location>
</feature>
<feature type="compositionally biased region" description="Basic and acidic residues" evidence="1">
    <location>
        <begin position="457"/>
        <end position="481"/>
    </location>
</feature>
<feature type="region of interest" description="Disordered" evidence="1">
    <location>
        <begin position="728"/>
        <end position="750"/>
    </location>
</feature>
<feature type="compositionally biased region" description="Acidic residues" evidence="1">
    <location>
        <begin position="946"/>
        <end position="957"/>
    </location>
</feature>
<keyword evidence="4" id="KW-1185">Reference proteome</keyword>
<feature type="region of interest" description="Disordered" evidence="1">
    <location>
        <begin position="810"/>
        <end position="864"/>
    </location>
</feature>
<feature type="compositionally biased region" description="Basic and acidic residues" evidence="1">
    <location>
        <begin position="831"/>
        <end position="849"/>
    </location>
</feature>
<feature type="compositionally biased region" description="Basic and acidic residues" evidence="1">
    <location>
        <begin position="1208"/>
        <end position="1217"/>
    </location>
</feature>
<feature type="compositionally biased region" description="Basic and acidic residues" evidence="1">
    <location>
        <begin position="1334"/>
        <end position="1346"/>
    </location>
</feature>
<feature type="compositionally biased region" description="Acidic residues" evidence="1">
    <location>
        <begin position="1170"/>
        <end position="1179"/>
    </location>
</feature>
<feature type="region of interest" description="Disordered" evidence="1">
    <location>
        <begin position="231"/>
        <end position="268"/>
    </location>
</feature>
<feature type="compositionally biased region" description="Low complexity" evidence="1">
    <location>
        <begin position="1192"/>
        <end position="1207"/>
    </location>
</feature>
<dbReference type="EMBL" id="FXLY01000003">
    <property type="protein sequence ID" value="SMN19282.1"/>
    <property type="molecule type" value="Genomic_DNA"/>
</dbReference>
<dbReference type="InterPro" id="IPR043185">
    <property type="entry name" value="Net1/Tof2"/>
</dbReference>
<feature type="compositionally biased region" description="Acidic residues" evidence="1">
    <location>
        <begin position="1103"/>
        <end position="1113"/>
    </location>
</feature>
<name>A0A1X7R0Q8_9SACH</name>
<feature type="compositionally biased region" description="Polar residues" evidence="1">
    <location>
        <begin position="810"/>
        <end position="830"/>
    </location>
</feature>
<gene>
    <name evidence="3" type="ORF">KASA_0P04686G</name>
</gene>
<feature type="compositionally biased region" description="Low complexity" evidence="1">
    <location>
        <begin position="1083"/>
        <end position="1102"/>
    </location>
</feature>
<reference evidence="3 4" key="1">
    <citation type="submission" date="2017-04" db="EMBL/GenBank/DDBJ databases">
        <authorList>
            <person name="Afonso C.L."/>
            <person name="Miller P.J."/>
            <person name="Scott M.A."/>
            <person name="Spackman E."/>
            <person name="Goraichik I."/>
            <person name="Dimitrov K.M."/>
            <person name="Suarez D.L."/>
            <person name="Swayne D.E."/>
        </authorList>
    </citation>
    <scope>NUCLEOTIDE SEQUENCE [LARGE SCALE GENOMIC DNA]</scope>
</reference>
<feature type="compositionally biased region" description="Polar residues" evidence="1">
    <location>
        <begin position="853"/>
        <end position="864"/>
    </location>
</feature>
<feature type="compositionally biased region" description="Basic and acidic residues" evidence="1">
    <location>
        <begin position="1180"/>
        <end position="1191"/>
    </location>
</feature>